<dbReference type="RefSeq" id="WP_266337121.1">
    <property type="nucleotide sequence ID" value="NZ_JAPKNK010000001.1"/>
</dbReference>
<reference evidence="2" key="1">
    <citation type="submission" date="2022-11" db="EMBL/GenBank/DDBJ databases">
        <title>Biodiversity and phylogenetic relationships of bacteria.</title>
        <authorList>
            <person name="Machado R.A.R."/>
            <person name="Bhat A."/>
            <person name="Loulou A."/>
            <person name="Kallel S."/>
        </authorList>
    </citation>
    <scope>NUCLEOTIDE SEQUENCE</scope>
    <source>
        <strain evidence="2">K-TC2</strain>
    </source>
</reference>
<protein>
    <submittedName>
        <fullName evidence="2">Helix-turn-helix domain-containing protein</fullName>
    </submittedName>
</protein>
<feature type="domain" description="Helix-turn-helix" evidence="1">
    <location>
        <begin position="12"/>
        <end position="58"/>
    </location>
</feature>
<gene>
    <name evidence="2" type="ORF">OSH07_03060</name>
</gene>
<comment type="caution">
    <text evidence="2">The sequence shown here is derived from an EMBL/GenBank/DDBJ whole genome shotgun (WGS) entry which is preliminary data.</text>
</comment>
<dbReference type="InterPro" id="IPR041657">
    <property type="entry name" value="HTH_17"/>
</dbReference>
<evidence type="ECO:0000259" key="1">
    <source>
        <dbReference type="Pfam" id="PF12728"/>
    </source>
</evidence>
<evidence type="ECO:0000313" key="3">
    <source>
        <dbReference type="Proteomes" id="UP001144805"/>
    </source>
</evidence>
<dbReference type="Pfam" id="PF12728">
    <property type="entry name" value="HTH_17"/>
    <property type="match status" value="1"/>
</dbReference>
<proteinExistence type="predicted"/>
<evidence type="ECO:0000313" key="2">
    <source>
        <dbReference type="EMBL" id="MCX5568164.1"/>
    </source>
</evidence>
<dbReference type="EMBL" id="JAPKNK010000001">
    <property type="protein sequence ID" value="MCX5568164.1"/>
    <property type="molecule type" value="Genomic_DNA"/>
</dbReference>
<keyword evidence="3" id="KW-1185">Reference proteome</keyword>
<name>A0A9X3DY96_9HYPH</name>
<sequence length="67" mass="7363">MSANGSRPVANTVADVLRRVGISRTKFYQEINAGRLKARKIGSKTIVLETDLQAYLDALPPYDGRAE</sequence>
<dbReference type="Proteomes" id="UP001144805">
    <property type="component" value="Unassembled WGS sequence"/>
</dbReference>
<dbReference type="AlphaFoldDB" id="A0A9X3DY96"/>
<accession>A0A9X3DY96</accession>
<organism evidence="2 3">
    <name type="scientific">Kaistia nematophila</name>
    <dbReference type="NCBI Taxonomy" id="2994654"/>
    <lineage>
        <taxon>Bacteria</taxon>
        <taxon>Pseudomonadati</taxon>
        <taxon>Pseudomonadota</taxon>
        <taxon>Alphaproteobacteria</taxon>
        <taxon>Hyphomicrobiales</taxon>
        <taxon>Kaistiaceae</taxon>
        <taxon>Kaistia</taxon>
    </lineage>
</organism>